<dbReference type="SMART" id="SM00062">
    <property type="entry name" value="PBPb"/>
    <property type="match status" value="1"/>
</dbReference>
<keyword evidence="1 2" id="KW-0732">Signal</keyword>
<reference evidence="4 5" key="1">
    <citation type="submission" date="2020-08" db="EMBL/GenBank/DDBJ databases">
        <title>Sequencing the genomes of 1000 actinobacteria strains.</title>
        <authorList>
            <person name="Klenk H.-P."/>
        </authorList>
    </citation>
    <scope>NUCLEOTIDE SEQUENCE [LARGE SCALE GENOMIC DNA]</scope>
    <source>
        <strain evidence="4 5">DSM 44598</strain>
    </source>
</reference>
<dbReference type="Gene3D" id="3.40.190.10">
    <property type="entry name" value="Periplasmic binding protein-like II"/>
    <property type="match status" value="2"/>
</dbReference>
<keyword evidence="5" id="KW-1185">Reference proteome</keyword>
<gene>
    <name evidence="4" type="ORF">HNR07_006059</name>
</gene>
<dbReference type="InterPro" id="IPR001638">
    <property type="entry name" value="Solute-binding_3/MltF_N"/>
</dbReference>
<dbReference type="AlphaFoldDB" id="A0A840WFB2"/>
<dbReference type="RefSeq" id="WP_184369114.1">
    <property type="nucleotide sequence ID" value="NZ_BAAAKM010000052.1"/>
</dbReference>
<sequence>MNTMLRAGSILALLGLMTTACGSDDTPEPAAGPVTIEDVGPVEADDALVGQLPDRLSEGDRISVATNAPYEPFIAFREEGNQKDFVGLDHDLVLAASARLGLEAEFQQQPFDGLVPGLQAGKYDVIVGGITDNRERQEVASFVDYSASGTGVLTTGENPSGIGAISDLCGLHVAVQQASRQQEILEDYAEENCDEPLRITSYPENTQAVTALKAGMVDAVGATQVNLVQTAAELGDEVELVIDPDHPNGYLASPNGFGFLKAEEELVEAYRAALQSLMDDGTYEQILAKWGQEAIALDEATVNQAID</sequence>
<evidence type="ECO:0000313" key="4">
    <source>
        <dbReference type="EMBL" id="MBB5494922.1"/>
    </source>
</evidence>
<dbReference type="CDD" id="cd01004">
    <property type="entry name" value="PBP2_MidA_like"/>
    <property type="match status" value="1"/>
</dbReference>
<proteinExistence type="predicted"/>
<comment type="caution">
    <text evidence="4">The sequence shown here is derived from an EMBL/GenBank/DDBJ whole genome shotgun (WGS) entry which is preliminary data.</text>
</comment>
<dbReference type="Pfam" id="PF00497">
    <property type="entry name" value="SBP_bac_3"/>
    <property type="match status" value="1"/>
</dbReference>
<evidence type="ECO:0000313" key="5">
    <source>
        <dbReference type="Proteomes" id="UP000579647"/>
    </source>
</evidence>
<protein>
    <submittedName>
        <fullName evidence="4">Polar amino acid transport system substrate-binding protein</fullName>
    </submittedName>
</protein>
<dbReference type="EMBL" id="JACHDO010000001">
    <property type="protein sequence ID" value="MBB5494922.1"/>
    <property type="molecule type" value="Genomic_DNA"/>
</dbReference>
<dbReference type="Proteomes" id="UP000579647">
    <property type="component" value="Unassembled WGS sequence"/>
</dbReference>
<name>A0A840WFB2_9ACTN</name>
<feature type="chain" id="PRO_5032357013" evidence="2">
    <location>
        <begin position="23"/>
        <end position="307"/>
    </location>
</feature>
<dbReference type="PROSITE" id="PS51257">
    <property type="entry name" value="PROKAR_LIPOPROTEIN"/>
    <property type="match status" value="1"/>
</dbReference>
<evidence type="ECO:0000256" key="2">
    <source>
        <dbReference type="SAM" id="SignalP"/>
    </source>
</evidence>
<dbReference type="SUPFAM" id="SSF53850">
    <property type="entry name" value="Periplasmic binding protein-like II"/>
    <property type="match status" value="1"/>
</dbReference>
<evidence type="ECO:0000259" key="3">
    <source>
        <dbReference type="SMART" id="SM00062"/>
    </source>
</evidence>
<organism evidence="4 5">
    <name type="scientific">Nocardiopsis metallicus</name>
    <dbReference type="NCBI Taxonomy" id="179819"/>
    <lineage>
        <taxon>Bacteria</taxon>
        <taxon>Bacillati</taxon>
        <taxon>Actinomycetota</taxon>
        <taxon>Actinomycetes</taxon>
        <taxon>Streptosporangiales</taxon>
        <taxon>Nocardiopsidaceae</taxon>
        <taxon>Nocardiopsis</taxon>
    </lineage>
</organism>
<evidence type="ECO:0000256" key="1">
    <source>
        <dbReference type="ARBA" id="ARBA00022729"/>
    </source>
</evidence>
<accession>A0A840WFB2</accession>
<dbReference type="PANTHER" id="PTHR35936:SF17">
    <property type="entry name" value="ARGININE-BINDING EXTRACELLULAR PROTEIN ARTP"/>
    <property type="match status" value="1"/>
</dbReference>
<feature type="signal peptide" evidence="2">
    <location>
        <begin position="1"/>
        <end position="22"/>
    </location>
</feature>
<feature type="domain" description="Solute-binding protein family 3/N-terminal" evidence="3">
    <location>
        <begin position="61"/>
        <end position="294"/>
    </location>
</feature>
<dbReference type="PANTHER" id="PTHR35936">
    <property type="entry name" value="MEMBRANE-BOUND LYTIC MUREIN TRANSGLYCOSYLASE F"/>
    <property type="match status" value="1"/>
</dbReference>